<evidence type="ECO:0000313" key="2">
    <source>
        <dbReference type="EMBL" id="KAF2814114.1"/>
    </source>
</evidence>
<dbReference type="GeneID" id="54460140"/>
<gene>
    <name evidence="2 4" type="ORF">BDZ99DRAFT_459832</name>
</gene>
<organism evidence="2">
    <name type="scientific">Mytilinidion resinicola</name>
    <dbReference type="NCBI Taxonomy" id="574789"/>
    <lineage>
        <taxon>Eukaryota</taxon>
        <taxon>Fungi</taxon>
        <taxon>Dikarya</taxon>
        <taxon>Ascomycota</taxon>
        <taxon>Pezizomycotina</taxon>
        <taxon>Dothideomycetes</taxon>
        <taxon>Pleosporomycetidae</taxon>
        <taxon>Mytilinidiales</taxon>
        <taxon>Mytilinidiaceae</taxon>
        <taxon>Mytilinidion</taxon>
    </lineage>
</organism>
<evidence type="ECO:0000313" key="3">
    <source>
        <dbReference type="Proteomes" id="UP000504636"/>
    </source>
</evidence>
<feature type="region of interest" description="Disordered" evidence="1">
    <location>
        <begin position="25"/>
        <end position="48"/>
    </location>
</feature>
<reference evidence="2 4" key="1">
    <citation type="journal article" date="2020" name="Stud. Mycol.">
        <title>101 Dothideomycetes genomes: a test case for predicting lifestyles and emergence of pathogens.</title>
        <authorList>
            <person name="Haridas S."/>
            <person name="Albert R."/>
            <person name="Binder M."/>
            <person name="Bloem J."/>
            <person name="Labutti K."/>
            <person name="Salamov A."/>
            <person name="Andreopoulos B."/>
            <person name="Baker S."/>
            <person name="Barry K."/>
            <person name="Bills G."/>
            <person name="Bluhm B."/>
            <person name="Cannon C."/>
            <person name="Castanera R."/>
            <person name="Culley D."/>
            <person name="Daum C."/>
            <person name="Ezra D."/>
            <person name="Gonzalez J."/>
            <person name="Henrissat B."/>
            <person name="Kuo A."/>
            <person name="Liang C."/>
            <person name="Lipzen A."/>
            <person name="Lutzoni F."/>
            <person name="Magnuson J."/>
            <person name="Mondo S."/>
            <person name="Nolan M."/>
            <person name="Ohm R."/>
            <person name="Pangilinan J."/>
            <person name="Park H.-J."/>
            <person name="Ramirez L."/>
            <person name="Alfaro M."/>
            <person name="Sun H."/>
            <person name="Tritt A."/>
            <person name="Yoshinaga Y."/>
            <person name="Zwiers L.-H."/>
            <person name="Turgeon B."/>
            <person name="Goodwin S."/>
            <person name="Spatafora J."/>
            <person name="Crous P."/>
            <person name="Grigoriev I."/>
        </authorList>
    </citation>
    <scope>NUCLEOTIDE SEQUENCE</scope>
    <source>
        <strain evidence="2 4">CBS 304.34</strain>
    </source>
</reference>
<dbReference type="Proteomes" id="UP000504636">
    <property type="component" value="Unplaced"/>
</dbReference>
<dbReference type="EMBL" id="MU003695">
    <property type="protein sequence ID" value="KAF2814114.1"/>
    <property type="molecule type" value="Genomic_DNA"/>
</dbReference>
<feature type="compositionally biased region" description="Pro residues" evidence="1">
    <location>
        <begin position="31"/>
        <end position="43"/>
    </location>
</feature>
<reference evidence="4" key="2">
    <citation type="submission" date="2020-04" db="EMBL/GenBank/DDBJ databases">
        <authorList>
            <consortium name="NCBI Genome Project"/>
        </authorList>
    </citation>
    <scope>NUCLEOTIDE SEQUENCE</scope>
    <source>
        <strain evidence="4">CBS 304.34</strain>
    </source>
</reference>
<sequence>MLAAALFYFRKGLAALLCLERPSKKQVLDPNSPPPDPPTPAPTYPKQAYRTIRPPRARDSLEIATGREICQALSPISPASPTSTLRNLPTSLSERAMNAFHFSFHR</sequence>
<reference evidence="4" key="3">
    <citation type="submission" date="2025-04" db="UniProtKB">
        <authorList>
            <consortium name="RefSeq"/>
        </authorList>
    </citation>
    <scope>IDENTIFICATION</scope>
    <source>
        <strain evidence="4">CBS 304.34</strain>
    </source>
</reference>
<dbReference type="OrthoDB" id="10479620at2759"/>
<dbReference type="AlphaFoldDB" id="A0A6A6Z1F3"/>
<name>A0A6A6Z1F3_9PEZI</name>
<dbReference type="RefSeq" id="XP_033581078.1">
    <property type="nucleotide sequence ID" value="XM_033719247.1"/>
</dbReference>
<accession>A0A6A6Z1F3</accession>
<evidence type="ECO:0000256" key="1">
    <source>
        <dbReference type="SAM" id="MobiDB-lite"/>
    </source>
</evidence>
<evidence type="ECO:0000313" key="4">
    <source>
        <dbReference type="RefSeq" id="XP_033581078.1"/>
    </source>
</evidence>
<keyword evidence="3" id="KW-1185">Reference proteome</keyword>
<protein>
    <submittedName>
        <fullName evidence="2 4">Uncharacterized protein</fullName>
    </submittedName>
</protein>
<proteinExistence type="predicted"/>